<accession>A0A7X5TSG3</accession>
<dbReference type="CDD" id="cd03429">
    <property type="entry name" value="NUDIX_NADH_pyrophosphatase_Nudt13"/>
    <property type="match status" value="1"/>
</dbReference>
<sequence>MTNRQPLHLPLSAPVKNRDAATRENDEALAAARQDPRALFLVLWRGDVLLESPVNSGDGSGFETNVEPSAAAGERPRIRLVPSSEVPGTGEDFFLGRQDGLDSSGAPIFVRVLREEPDPVHPFMNLRSMAHELSAEDAALCVEAVAVQNWQARYGFSPTTGRETVVKHGGWMREDPESGEQFFPRTDPAVIVLVRDTDDRVLLGSNVLWETGRFSLLAGFVEAGESLEAAVAREVLEESGLRIVDPVYRGSQPWPFPRSLMLGFEARIAPDEDPLNARPDGQEIVDLRWVSRADILADDSTLILPGKSSIARALLDAWLAEEQ</sequence>
<dbReference type="Proteomes" id="UP000541033">
    <property type="component" value="Unassembled WGS sequence"/>
</dbReference>
<dbReference type="Gene3D" id="3.90.79.20">
    <property type="match status" value="1"/>
</dbReference>
<evidence type="ECO:0000313" key="13">
    <source>
        <dbReference type="Proteomes" id="UP000541033"/>
    </source>
</evidence>
<name>A0A7X5TSG3_9MICO</name>
<dbReference type="GO" id="GO:0005829">
    <property type="term" value="C:cytosol"/>
    <property type="evidence" value="ECO:0007669"/>
    <property type="project" value="TreeGrafter"/>
</dbReference>
<dbReference type="PANTHER" id="PTHR42904">
    <property type="entry name" value="NUDIX HYDROLASE, NUDC SUBFAMILY"/>
    <property type="match status" value="1"/>
</dbReference>
<comment type="cofactor">
    <cofactor evidence="1">
        <name>Mg(2+)</name>
        <dbReference type="ChEBI" id="CHEBI:18420"/>
    </cofactor>
</comment>
<feature type="region of interest" description="Disordered" evidence="10">
    <location>
        <begin position="55"/>
        <end position="77"/>
    </location>
</feature>
<evidence type="ECO:0000256" key="1">
    <source>
        <dbReference type="ARBA" id="ARBA00001946"/>
    </source>
</evidence>
<dbReference type="PROSITE" id="PS51462">
    <property type="entry name" value="NUDIX"/>
    <property type="match status" value="1"/>
</dbReference>
<dbReference type="GO" id="GO:0046872">
    <property type="term" value="F:metal ion binding"/>
    <property type="evidence" value="ECO:0007669"/>
    <property type="project" value="UniProtKB-KW"/>
</dbReference>
<evidence type="ECO:0000256" key="2">
    <source>
        <dbReference type="ARBA" id="ARBA00001947"/>
    </source>
</evidence>
<dbReference type="InterPro" id="IPR020084">
    <property type="entry name" value="NUDIX_hydrolase_CS"/>
</dbReference>
<feature type="compositionally biased region" description="Polar residues" evidence="10">
    <location>
        <begin position="55"/>
        <end position="67"/>
    </location>
</feature>
<comment type="caution">
    <text evidence="12">The sequence shown here is derived from an EMBL/GenBank/DDBJ whole genome shotgun (WGS) entry which is preliminary data.</text>
</comment>
<evidence type="ECO:0000313" key="12">
    <source>
        <dbReference type="EMBL" id="NIH52359.1"/>
    </source>
</evidence>
<feature type="compositionally biased region" description="Basic and acidic residues" evidence="10">
    <location>
        <begin position="16"/>
        <end position="26"/>
    </location>
</feature>
<dbReference type="Gene3D" id="3.90.79.10">
    <property type="entry name" value="Nucleoside Triphosphate Pyrophosphohydrolase"/>
    <property type="match status" value="1"/>
</dbReference>
<dbReference type="GO" id="GO:0035529">
    <property type="term" value="F:NADH pyrophosphatase activity"/>
    <property type="evidence" value="ECO:0007669"/>
    <property type="project" value="TreeGrafter"/>
</dbReference>
<evidence type="ECO:0000256" key="9">
    <source>
        <dbReference type="ARBA" id="ARBA00023679"/>
    </source>
</evidence>
<dbReference type="Pfam" id="PF00293">
    <property type="entry name" value="NUDIX"/>
    <property type="match status" value="1"/>
</dbReference>
<proteinExistence type="inferred from homology"/>
<evidence type="ECO:0000259" key="11">
    <source>
        <dbReference type="PROSITE" id="PS51462"/>
    </source>
</evidence>
<organism evidence="12 13">
    <name type="scientific">Lysinibacter cavernae</name>
    <dbReference type="NCBI Taxonomy" id="1640652"/>
    <lineage>
        <taxon>Bacteria</taxon>
        <taxon>Bacillati</taxon>
        <taxon>Actinomycetota</taxon>
        <taxon>Actinomycetes</taxon>
        <taxon>Micrococcales</taxon>
        <taxon>Microbacteriaceae</taxon>
        <taxon>Lysinibacter</taxon>
    </lineage>
</organism>
<protein>
    <recommendedName>
        <fullName evidence="4">NAD(+) diphosphatase</fullName>
        <ecNumber evidence="4">3.6.1.22</ecNumber>
    </recommendedName>
</protein>
<comment type="similarity">
    <text evidence="3">Belongs to the Nudix hydrolase family. NudC subfamily.</text>
</comment>
<dbReference type="PROSITE" id="PS00893">
    <property type="entry name" value="NUDIX_BOX"/>
    <property type="match status" value="1"/>
</dbReference>
<evidence type="ECO:0000256" key="5">
    <source>
        <dbReference type="ARBA" id="ARBA00022723"/>
    </source>
</evidence>
<dbReference type="EMBL" id="JAAMOX010000001">
    <property type="protein sequence ID" value="NIH52359.1"/>
    <property type="molecule type" value="Genomic_DNA"/>
</dbReference>
<dbReference type="Pfam" id="PF09296">
    <property type="entry name" value="NUDIX-like"/>
    <property type="match status" value="1"/>
</dbReference>
<feature type="domain" description="Nudix hydrolase" evidence="11">
    <location>
        <begin position="184"/>
        <end position="316"/>
    </location>
</feature>
<keyword evidence="13" id="KW-1185">Reference proteome</keyword>
<keyword evidence="8" id="KW-0520">NAD</keyword>
<gene>
    <name evidence="12" type="ORF">FHX76_000227</name>
</gene>
<comment type="catalytic activity">
    <reaction evidence="9">
        <text>a 5'-end NAD(+)-phospho-ribonucleoside in mRNA + H2O = a 5'-end phospho-adenosine-phospho-ribonucleoside in mRNA + beta-nicotinamide D-ribonucleotide + 2 H(+)</text>
        <dbReference type="Rhea" id="RHEA:60876"/>
        <dbReference type="Rhea" id="RHEA-COMP:15698"/>
        <dbReference type="Rhea" id="RHEA-COMP:15719"/>
        <dbReference type="ChEBI" id="CHEBI:14649"/>
        <dbReference type="ChEBI" id="CHEBI:15377"/>
        <dbReference type="ChEBI" id="CHEBI:15378"/>
        <dbReference type="ChEBI" id="CHEBI:144029"/>
        <dbReference type="ChEBI" id="CHEBI:144051"/>
    </reaction>
    <physiologicalReaction direction="left-to-right" evidence="9">
        <dbReference type="Rhea" id="RHEA:60877"/>
    </physiologicalReaction>
</comment>
<comment type="cofactor">
    <cofactor evidence="2">
        <name>Zn(2+)</name>
        <dbReference type="ChEBI" id="CHEBI:29105"/>
    </cofactor>
</comment>
<dbReference type="InterPro" id="IPR000086">
    <property type="entry name" value="NUDIX_hydrolase_dom"/>
</dbReference>
<evidence type="ECO:0000256" key="6">
    <source>
        <dbReference type="ARBA" id="ARBA00022801"/>
    </source>
</evidence>
<dbReference type="GO" id="GO:0006742">
    <property type="term" value="P:NADP+ catabolic process"/>
    <property type="evidence" value="ECO:0007669"/>
    <property type="project" value="TreeGrafter"/>
</dbReference>
<keyword evidence="5" id="KW-0479">Metal-binding</keyword>
<evidence type="ECO:0000256" key="10">
    <source>
        <dbReference type="SAM" id="MobiDB-lite"/>
    </source>
</evidence>
<keyword evidence="6 12" id="KW-0378">Hydrolase</keyword>
<dbReference type="PANTHER" id="PTHR42904:SF6">
    <property type="entry name" value="NAD-CAPPED RNA HYDROLASE NUDT12"/>
    <property type="match status" value="1"/>
</dbReference>
<dbReference type="RefSeq" id="WP_167146794.1">
    <property type="nucleotide sequence ID" value="NZ_JAAMOX010000001.1"/>
</dbReference>
<evidence type="ECO:0000256" key="3">
    <source>
        <dbReference type="ARBA" id="ARBA00009595"/>
    </source>
</evidence>
<dbReference type="EC" id="3.6.1.22" evidence="4"/>
<dbReference type="InterPro" id="IPR015797">
    <property type="entry name" value="NUDIX_hydrolase-like_dom_sf"/>
</dbReference>
<dbReference type="InterPro" id="IPR015375">
    <property type="entry name" value="NADH_PPase-like_N"/>
</dbReference>
<dbReference type="AlphaFoldDB" id="A0A7X5TSG3"/>
<dbReference type="GO" id="GO:0019677">
    <property type="term" value="P:NAD+ catabolic process"/>
    <property type="evidence" value="ECO:0007669"/>
    <property type="project" value="TreeGrafter"/>
</dbReference>
<evidence type="ECO:0000256" key="7">
    <source>
        <dbReference type="ARBA" id="ARBA00022842"/>
    </source>
</evidence>
<dbReference type="InterPro" id="IPR050241">
    <property type="entry name" value="NAD-cap_RNA_hydrolase_NudC"/>
</dbReference>
<keyword evidence="7" id="KW-0460">Magnesium</keyword>
<reference evidence="12 13" key="1">
    <citation type="submission" date="2020-02" db="EMBL/GenBank/DDBJ databases">
        <title>Sequencing the genomes of 1000 actinobacteria strains.</title>
        <authorList>
            <person name="Klenk H.-P."/>
        </authorList>
    </citation>
    <scope>NUCLEOTIDE SEQUENCE [LARGE SCALE GENOMIC DNA]</scope>
    <source>
        <strain evidence="12 13">DSM 27960</strain>
    </source>
</reference>
<evidence type="ECO:0000256" key="8">
    <source>
        <dbReference type="ARBA" id="ARBA00023027"/>
    </source>
</evidence>
<dbReference type="InterPro" id="IPR049734">
    <property type="entry name" value="NudC-like_C"/>
</dbReference>
<feature type="region of interest" description="Disordered" evidence="10">
    <location>
        <begin position="1"/>
        <end position="29"/>
    </location>
</feature>
<dbReference type="SUPFAM" id="SSF55811">
    <property type="entry name" value="Nudix"/>
    <property type="match status" value="1"/>
</dbReference>
<evidence type="ECO:0000256" key="4">
    <source>
        <dbReference type="ARBA" id="ARBA00012381"/>
    </source>
</evidence>
<dbReference type="NCBIfam" id="NF001299">
    <property type="entry name" value="PRK00241.1"/>
    <property type="match status" value="1"/>
</dbReference>